<protein>
    <submittedName>
        <fullName evidence="1">Uncharacterized protein</fullName>
    </submittedName>
</protein>
<evidence type="ECO:0000313" key="2">
    <source>
        <dbReference type="Proteomes" id="UP001141806"/>
    </source>
</evidence>
<evidence type="ECO:0000313" key="1">
    <source>
        <dbReference type="EMBL" id="KAJ4975780.1"/>
    </source>
</evidence>
<proteinExistence type="predicted"/>
<sequence>MLSGCIRREPHFRALGFAVVCVGVSLLPRWDISALIITRCAFPVIYSDGVTKKNQQRSSSMDNPRGRRLALPDALAGVHLIPIQEQLNVLLILQLQILRRENRIFERLDLLWCVSVCLFFLGGLSVP</sequence>
<accession>A0A9Q0QXX5</accession>
<dbReference type="AlphaFoldDB" id="A0A9Q0QXX5"/>
<keyword evidence="2" id="KW-1185">Reference proteome</keyword>
<organism evidence="1 2">
    <name type="scientific">Protea cynaroides</name>
    <dbReference type="NCBI Taxonomy" id="273540"/>
    <lineage>
        <taxon>Eukaryota</taxon>
        <taxon>Viridiplantae</taxon>
        <taxon>Streptophyta</taxon>
        <taxon>Embryophyta</taxon>
        <taxon>Tracheophyta</taxon>
        <taxon>Spermatophyta</taxon>
        <taxon>Magnoliopsida</taxon>
        <taxon>Proteales</taxon>
        <taxon>Proteaceae</taxon>
        <taxon>Protea</taxon>
    </lineage>
</organism>
<dbReference type="Proteomes" id="UP001141806">
    <property type="component" value="Unassembled WGS sequence"/>
</dbReference>
<dbReference type="EMBL" id="JAMYWD010000003">
    <property type="protein sequence ID" value="KAJ4975780.1"/>
    <property type="molecule type" value="Genomic_DNA"/>
</dbReference>
<gene>
    <name evidence="1" type="ORF">NE237_000886</name>
</gene>
<reference evidence="1" key="1">
    <citation type="journal article" date="2023" name="Plant J.">
        <title>The genome of the king protea, Protea cynaroides.</title>
        <authorList>
            <person name="Chang J."/>
            <person name="Duong T.A."/>
            <person name="Schoeman C."/>
            <person name="Ma X."/>
            <person name="Roodt D."/>
            <person name="Barker N."/>
            <person name="Li Z."/>
            <person name="Van de Peer Y."/>
            <person name="Mizrachi E."/>
        </authorList>
    </citation>
    <scope>NUCLEOTIDE SEQUENCE</scope>
    <source>
        <tissue evidence="1">Young leaves</tissue>
    </source>
</reference>
<name>A0A9Q0QXX5_9MAGN</name>
<comment type="caution">
    <text evidence="1">The sequence shown here is derived from an EMBL/GenBank/DDBJ whole genome shotgun (WGS) entry which is preliminary data.</text>
</comment>